<evidence type="ECO:0000313" key="5">
    <source>
        <dbReference type="EMBL" id="MFE8699642.1"/>
    </source>
</evidence>
<proteinExistence type="predicted"/>
<feature type="domain" description="PAC" evidence="2">
    <location>
        <begin position="118"/>
        <end position="170"/>
    </location>
</feature>
<dbReference type="NCBIfam" id="TIGR00254">
    <property type="entry name" value="GGDEF"/>
    <property type="match status" value="1"/>
</dbReference>
<dbReference type="Gene3D" id="3.30.70.270">
    <property type="match status" value="1"/>
</dbReference>
<dbReference type="InterPro" id="IPR000700">
    <property type="entry name" value="PAS-assoc_C"/>
</dbReference>
<dbReference type="PROSITE" id="PS50113">
    <property type="entry name" value="PAC"/>
    <property type="match status" value="1"/>
</dbReference>
<feature type="domain" description="GGDEF" evidence="4">
    <location>
        <begin position="325"/>
        <end position="459"/>
    </location>
</feature>
<dbReference type="Pfam" id="PF08447">
    <property type="entry name" value="PAS_3"/>
    <property type="match status" value="1"/>
</dbReference>
<dbReference type="PROSITE" id="PS50112">
    <property type="entry name" value="PAS"/>
    <property type="match status" value="1"/>
</dbReference>
<dbReference type="Gene3D" id="3.30.450.20">
    <property type="entry name" value="PAS domain"/>
    <property type="match status" value="2"/>
</dbReference>
<dbReference type="Proteomes" id="UP001601059">
    <property type="component" value="Unassembled WGS sequence"/>
</dbReference>
<dbReference type="CDD" id="cd00130">
    <property type="entry name" value="PAS"/>
    <property type="match status" value="1"/>
</dbReference>
<dbReference type="PANTHER" id="PTHR44757:SF2">
    <property type="entry name" value="BIOFILM ARCHITECTURE MAINTENANCE PROTEIN MBAA"/>
    <property type="match status" value="1"/>
</dbReference>
<dbReference type="InterPro" id="IPR035919">
    <property type="entry name" value="EAL_sf"/>
</dbReference>
<dbReference type="InterPro" id="IPR052155">
    <property type="entry name" value="Biofilm_reg_signaling"/>
</dbReference>
<dbReference type="NCBIfam" id="TIGR00229">
    <property type="entry name" value="sensory_box"/>
    <property type="match status" value="1"/>
</dbReference>
<evidence type="ECO:0000313" key="6">
    <source>
        <dbReference type="Proteomes" id="UP001601059"/>
    </source>
</evidence>
<dbReference type="CDD" id="cd01948">
    <property type="entry name" value="EAL"/>
    <property type="match status" value="1"/>
</dbReference>
<organism evidence="5 6">
    <name type="scientific">Cytobacillus spartinae</name>
    <dbReference type="NCBI Taxonomy" id="3299023"/>
    <lineage>
        <taxon>Bacteria</taxon>
        <taxon>Bacillati</taxon>
        <taxon>Bacillota</taxon>
        <taxon>Bacilli</taxon>
        <taxon>Bacillales</taxon>
        <taxon>Bacillaceae</taxon>
        <taxon>Cytobacillus</taxon>
    </lineage>
</organism>
<dbReference type="PROSITE" id="PS50883">
    <property type="entry name" value="EAL"/>
    <property type="match status" value="1"/>
</dbReference>
<dbReference type="SMART" id="SM00267">
    <property type="entry name" value="GGDEF"/>
    <property type="match status" value="1"/>
</dbReference>
<evidence type="ECO:0000259" key="1">
    <source>
        <dbReference type="PROSITE" id="PS50112"/>
    </source>
</evidence>
<reference evidence="5 6" key="1">
    <citation type="submission" date="2024-08" db="EMBL/GenBank/DDBJ databases">
        <title>Two novel Cytobacillus novel species.</title>
        <authorList>
            <person name="Liu G."/>
        </authorList>
    </citation>
    <scope>NUCLEOTIDE SEQUENCE [LARGE SCALE GENOMIC DNA]</scope>
    <source>
        <strain evidence="5 6">FJAT-54145</strain>
    </source>
</reference>
<keyword evidence="6" id="KW-1185">Reference proteome</keyword>
<dbReference type="SMART" id="SM00086">
    <property type="entry name" value="PAC"/>
    <property type="match status" value="2"/>
</dbReference>
<protein>
    <submittedName>
        <fullName evidence="5">EAL domain-containing protein</fullName>
    </submittedName>
</protein>
<dbReference type="Pfam" id="PF00990">
    <property type="entry name" value="GGDEF"/>
    <property type="match status" value="1"/>
</dbReference>
<dbReference type="PANTHER" id="PTHR44757">
    <property type="entry name" value="DIGUANYLATE CYCLASE DGCP"/>
    <property type="match status" value="1"/>
</dbReference>
<dbReference type="SUPFAM" id="SSF55785">
    <property type="entry name" value="PYP-like sensor domain (PAS domain)"/>
    <property type="match status" value="1"/>
</dbReference>
<dbReference type="InterPro" id="IPR001633">
    <property type="entry name" value="EAL_dom"/>
</dbReference>
<dbReference type="SUPFAM" id="SSF55073">
    <property type="entry name" value="Nucleotide cyclase"/>
    <property type="match status" value="1"/>
</dbReference>
<dbReference type="SUPFAM" id="SSF141868">
    <property type="entry name" value="EAL domain-like"/>
    <property type="match status" value="1"/>
</dbReference>
<feature type="domain" description="EAL" evidence="3">
    <location>
        <begin position="468"/>
        <end position="723"/>
    </location>
</feature>
<dbReference type="InterPro" id="IPR000014">
    <property type="entry name" value="PAS"/>
</dbReference>
<comment type="caution">
    <text evidence="5">The sequence shown here is derived from an EMBL/GenBank/DDBJ whole genome shotgun (WGS) entry which is preliminary data.</text>
</comment>
<feature type="domain" description="PAS" evidence="1">
    <location>
        <begin position="46"/>
        <end position="90"/>
    </location>
</feature>
<dbReference type="CDD" id="cd01949">
    <property type="entry name" value="GGDEF"/>
    <property type="match status" value="1"/>
</dbReference>
<dbReference type="InterPro" id="IPR043128">
    <property type="entry name" value="Rev_trsase/Diguanyl_cyclase"/>
</dbReference>
<evidence type="ECO:0000259" key="4">
    <source>
        <dbReference type="PROSITE" id="PS50887"/>
    </source>
</evidence>
<name>A0ABW6K640_9BACI</name>
<gene>
    <name evidence="5" type="ORF">ACFYKX_03280</name>
</gene>
<dbReference type="Pfam" id="PF00563">
    <property type="entry name" value="EAL"/>
    <property type="match status" value="1"/>
</dbReference>
<dbReference type="Gene3D" id="3.20.20.450">
    <property type="entry name" value="EAL domain"/>
    <property type="match status" value="1"/>
</dbReference>
<evidence type="ECO:0000259" key="2">
    <source>
        <dbReference type="PROSITE" id="PS50113"/>
    </source>
</evidence>
<dbReference type="InterPro" id="IPR029787">
    <property type="entry name" value="Nucleotide_cyclase"/>
</dbReference>
<dbReference type="RefSeq" id="WP_389358011.1">
    <property type="nucleotide sequence ID" value="NZ_JBIACK010000001.1"/>
</dbReference>
<dbReference type="InterPro" id="IPR001610">
    <property type="entry name" value="PAC"/>
</dbReference>
<dbReference type="EMBL" id="JBIACK010000001">
    <property type="protein sequence ID" value="MFE8699642.1"/>
    <property type="molecule type" value="Genomic_DNA"/>
</dbReference>
<dbReference type="InterPro" id="IPR000160">
    <property type="entry name" value="GGDEF_dom"/>
</dbReference>
<sequence>MSIMYEPHHIQPIIQSLQRALKNGNQLDDLRLIEDKVNQIIQLLHDYKNLKHAIDASIIVAATSLSGKIIYANERFCKISKYKLEDLIGKDHRVLNSGHHNKAFFKKMWETIKKGDIWQGEIKNKARDGSFYWVQSTIVPIRDENGKQIMYISLRTEITEGKIAQEKLLAALKNDFRFVVNSMYNHIYKVMKKGTHFIYTLNEGKLAADLGLDNGKMYNKSPKEVYPQPIADMLEEKYEKAFSGEMVTFTTTLQNRNLVTHLTPITNDGVVNEVIACVSDITDLSKAQEEVKYIAFHDLLTNLPNRRKFMNDMKYLIQDAKRNERPFSVFFLDLDRFKQINDSLGHTVGDHLIIEVTKRLKASIGLLGNIYRFAGDEFIIVFPNSDGKMDVHSLAEQVVDIFKSVFILPNSLEIYTSASIGVSIYPEHGEDDDTLLKNADTAMYYAKSVAKNTYQLYETSMSQQNEETLKIEHHLRSAIEKNELELYYQPKFDLLTNRVTGVEALLRWHSSILGEVPVTKFIPIAEETGLIFKLDEWVLKKACEQSRKWNALNLSYPLTMAVNISPLHFRLPNFVHFVDRVLKKTCLEPSLLEIEITEGCFIDNADECIIYLTQLKNLGVSVAIDDFGKGYSSLNYLRKFPINSLKIDREFIHEVEQNADDIAIVKAIIFLSHELKLKVVAEGTETKEVIEILKGLGCNEVQGYYISEPLPSNEIERIISEINSKDEFFSNS</sequence>
<evidence type="ECO:0000259" key="3">
    <source>
        <dbReference type="PROSITE" id="PS50883"/>
    </source>
</evidence>
<dbReference type="SMART" id="SM00091">
    <property type="entry name" value="PAS"/>
    <property type="match status" value="1"/>
</dbReference>
<dbReference type="PROSITE" id="PS50887">
    <property type="entry name" value="GGDEF"/>
    <property type="match status" value="1"/>
</dbReference>
<accession>A0ABW6K640</accession>
<dbReference type="InterPro" id="IPR035965">
    <property type="entry name" value="PAS-like_dom_sf"/>
</dbReference>
<dbReference type="InterPro" id="IPR013655">
    <property type="entry name" value="PAS_fold_3"/>
</dbReference>
<dbReference type="SMART" id="SM00052">
    <property type="entry name" value="EAL"/>
    <property type="match status" value="1"/>
</dbReference>